<evidence type="ECO:0008006" key="4">
    <source>
        <dbReference type="Google" id="ProtNLM"/>
    </source>
</evidence>
<dbReference type="OrthoDB" id="9999611at2759"/>
<reference evidence="2" key="1">
    <citation type="journal article" date="2020" name="Stud. Mycol.">
        <title>101 Dothideomycetes genomes: a test case for predicting lifestyles and emergence of pathogens.</title>
        <authorList>
            <person name="Haridas S."/>
            <person name="Albert R."/>
            <person name="Binder M."/>
            <person name="Bloem J."/>
            <person name="Labutti K."/>
            <person name="Salamov A."/>
            <person name="Andreopoulos B."/>
            <person name="Baker S."/>
            <person name="Barry K."/>
            <person name="Bills G."/>
            <person name="Bluhm B."/>
            <person name="Cannon C."/>
            <person name="Castanera R."/>
            <person name="Culley D."/>
            <person name="Daum C."/>
            <person name="Ezra D."/>
            <person name="Gonzalez J."/>
            <person name="Henrissat B."/>
            <person name="Kuo A."/>
            <person name="Liang C."/>
            <person name="Lipzen A."/>
            <person name="Lutzoni F."/>
            <person name="Magnuson J."/>
            <person name="Mondo S."/>
            <person name="Nolan M."/>
            <person name="Ohm R."/>
            <person name="Pangilinan J."/>
            <person name="Park H.-J."/>
            <person name="Ramirez L."/>
            <person name="Alfaro M."/>
            <person name="Sun H."/>
            <person name="Tritt A."/>
            <person name="Yoshinaga Y."/>
            <person name="Zwiers L.-H."/>
            <person name="Turgeon B."/>
            <person name="Goodwin S."/>
            <person name="Spatafora J."/>
            <person name="Crous P."/>
            <person name="Grigoriev I."/>
        </authorList>
    </citation>
    <scope>NUCLEOTIDE SEQUENCE</scope>
    <source>
        <strain evidence="2">CBS 130266</strain>
    </source>
</reference>
<gene>
    <name evidence="2" type="ORF">EJ08DRAFT_633536</name>
</gene>
<dbReference type="Proteomes" id="UP000800235">
    <property type="component" value="Unassembled WGS sequence"/>
</dbReference>
<evidence type="ECO:0000256" key="1">
    <source>
        <dbReference type="SAM" id="MobiDB-lite"/>
    </source>
</evidence>
<comment type="caution">
    <text evidence="2">The sequence shown here is derived from an EMBL/GenBank/DDBJ whole genome shotgun (WGS) entry which is preliminary data.</text>
</comment>
<accession>A0A9P4NQZ9</accession>
<keyword evidence="3" id="KW-1185">Reference proteome</keyword>
<dbReference type="AlphaFoldDB" id="A0A9P4NQZ9"/>
<feature type="region of interest" description="Disordered" evidence="1">
    <location>
        <begin position="44"/>
        <end position="102"/>
    </location>
</feature>
<proteinExistence type="predicted"/>
<evidence type="ECO:0000313" key="2">
    <source>
        <dbReference type="EMBL" id="KAF2430480.1"/>
    </source>
</evidence>
<protein>
    <recommendedName>
        <fullName evidence="4">CsbD-like domain-containing protein</fullName>
    </recommendedName>
</protein>
<organism evidence="2 3">
    <name type="scientific">Tothia fuscella</name>
    <dbReference type="NCBI Taxonomy" id="1048955"/>
    <lineage>
        <taxon>Eukaryota</taxon>
        <taxon>Fungi</taxon>
        <taxon>Dikarya</taxon>
        <taxon>Ascomycota</taxon>
        <taxon>Pezizomycotina</taxon>
        <taxon>Dothideomycetes</taxon>
        <taxon>Pleosporomycetidae</taxon>
        <taxon>Venturiales</taxon>
        <taxon>Cylindrosympodiaceae</taxon>
        <taxon>Tothia</taxon>
    </lineage>
</organism>
<sequence length="102" mass="10639">MSSTSATPQANLPAQKDGEPTLLSSHAAYVKASAVDAVGSITGSTEWKQSGHQQKEDAIADMKKASEGRDPAKDGYGKVEELAGKASGCEGMEQEGRESIKK</sequence>
<name>A0A9P4NQZ9_9PEZI</name>
<dbReference type="EMBL" id="MU007038">
    <property type="protein sequence ID" value="KAF2430480.1"/>
    <property type="molecule type" value="Genomic_DNA"/>
</dbReference>
<evidence type="ECO:0000313" key="3">
    <source>
        <dbReference type="Proteomes" id="UP000800235"/>
    </source>
</evidence>
<feature type="compositionally biased region" description="Basic and acidic residues" evidence="1">
    <location>
        <begin position="53"/>
        <end position="83"/>
    </location>
</feature>